<protein>
    <submittedName>
        <fullName evidence="2">Uncharacterized protein</fullName>
    </submittedName>
</protein>
<accession>A0AAE8XZS8</accession>
<gene>
    <name evidence="2" type="ORF">CcNV_007</name>
</gene>
<sequence length="158" mass="17982">MRLVDSVQTPLFMLTIAGKEPILKEYILLDIYTKRPDIRKIYNLAFIPHIATVCSISYSYCTFANDEQDDMAIVLPEHQELDIPEYTPIGIKYINQTSLTKKYPYRHVITRESNVATSLAAVILDPDNKDNLPAIGKTTTRKRTHSNDNGSLPRAKKN</sequence>
<evidence type="ECO:0000313" key="2">
    <source>
        <dbReference type="EMBL" id="UBZ25491.1"/>
    </source>
</evidence>
<dbReference type="EMBL" id="MZ311577">
    <property type="protein sequence ID" value="UBZ25491.1"/>
    <property type="molecule type" value="Genomic_DNA"/>
</dbReference>
<keyword evidence="3" id="KW-1185">Reference proteome</keyword>
<evidence type="ECO:0000313" key="3">
    <source>
        <dbReference type="Proteomes" id="UP000831195"/>
    </source>
</evidence>
<evidence type="ECO:0000256" key="1">
    <source>
        <dbReference type="SAM" id="MobiDB-lite"/>
    </source>
</evidence>
<organism evidence="2 3">
    <name type="scientific">Crangon crangon nudivirus</name>
    <dbReference type="NCBI Taxonomy" id="2880838"/>
    <lineage>
        <taxon>Viruses</taxon>
        <taxon>Viruses incertae sedis</taxon>
        <taxon>Naldaviricetes</taxon>
        <taxon>Lefavirales</taxon>
        <taxon>Nudiviridae</taxon>
        <taxon>Gammanudivirus</taxon>
        <taxon>Gammanudivirus cracrangonis</taxon>
    </lineage>
</organism>
<reference evidence="2" key="1">
    <citation type="journal article" date="2021" name="Viruses">
        <title>Identification and Full Characterisation of Two Novel Crustacean Infecting Members of the Family Nudiviridae Provides Support for Two Subfamilies.</title>
        <authorList>
            <person name="Bateman K.S."/>
            <person name="Kerr R."/>
            <person name="Stentiford G.D."/>
            <person name="Bean T.P."/>
            <person name="Hooper C."/>
            <person name="Van Eynde B."/>
            <person name="Delbare D."/>
            <person name="Bojko J."/>
            <person name="Christiaens O."/>
            <person name="Taning C.N.T."/>
            <person name="Smagghe G."/>
            <person name="van Oers M.M."/>
            <person name="van Aerle R."/>
        </authorList>
    </citation>
    <scope>NUCLEOTIDE SEQUENCE</scope>
    <source>
        <strain evidence="2">AN1</strain>
    </source>
</reference>
<dbReference type="Proteomes" id="UP000831195">
    <property type="component" value="Segment"/>
</dbReference>
<feature type="region of interest" description="Disordered" evidence="1">
    <location>
        <begin position="133"/>
        <end position="158"/>
    </location>
</feature>
<name>A0AAE8XZS8_9VIRU</name>
<proteinExistence type="predicted"/>